<accession>A0A0K1ERA2</accession>
<dbReference type="RefSeq" id="WP_050434655.1">
    <property type="nucleotide sequence ID" value="NZ_CP012159.1"/>
</dbReference>
<dbReference type="PATRIC" id="fig|52.7.peg.8089"/>
<keyword evidence="3" id="KW-1185">Reference proteome</keyword>
<protein>
    <submittedName>
        <fullName evidence="2">Uncharacterized protein</fullName>
    </submittedName>
</protein>
<dbReference type="STRING" id="52.CMC5_073610"/>
<evidence type="ECO:0000313" key="3">
    <source>
        <dbReference type="Proteomes" id="UP000067626"/>
    </source>
</evidence>
<feature type="compositionally biased region" description="Low complexity" evidence="1">
    <location>
        <begin position="134"/>
        <end position="153"/>
    </location>
</feature>
<dbReference type="Proteomes" id="UP000067626">
    <property type="component" value="Chromosome"/>
</dbReference>
<reference evidence="2 3" key="1">
    <citation type="submission" date="2015-07" db="EMBL/GenBank/DDBJ databases">
        <title>Genome analysis of myxobacterium Chondromyces crocatus Cm c5 reveals a high potential for natural compound synthesis and the genetic basis for the loss of fruiting body formation.</title>
        <authorList>
            <person name="Zaburannyi N."/>
            <person name="Bunk B."/>
            <person name="Maier J."/>
            <person name="Overmann J."/>
            <person name="Mueller R."/>
        </authorList>
    </citation>
    <scope>NUCLEOTIDE SEQUENCE [LARGE SCALE GENOMIC DNA]</scope>
    <source>
        <strain evidence="2 3">Cm c5</strain>
    </source>
</reference>
<name>A0A0K1ERA2_CHOCO</name>
<feature type="region of interest" description="Disordered" evidence="1">
    <location>
        <begin position="134"/>
        <end position="173"/>
    </location>
</feature>
<sequence>MPDLDTISDAAYVAAGADFAFVLNRSGRLLTRHAPRDMPREGRDRITKAALALSQEARIGHLELPREDLVPYGGAAPIEVYFALATGDRVLCVVMPTWAAREGVFAALEAGLGQLEAPSKPPIRKRSAVAGLASLASGTPPRSRARAASLPRIPTFPVPASPVTSPRGPRQTLPRLPAEVSMLDIRIGEATLGRESLAAVEREMGIVRDSLPDVRVSSAAVGRETLVAIEAEIRELARPGSAPDAVRFELGSISRQSLQEIADLEARQATAGPRPSMPLIRPARVTQPWVEAAEDGKRASDAAARARKAAPPKLSVAVVDPDPEVLEAARLDRGRVARRTR</sequence>
<proteinExistence type="predicted"/>
<dbReference type="AlphaFoldDB" id="A0A0K1ERA2"/>
<dbReference type="KEGG" id="ccro:CMC5_073610"/>
<evidence type="ECO:0000256" key="1">
    <source>
        <dbReference type="SAM" id="MobiDB-lite"/>
    </source>
</evidence>
<organism evidence="2 3">
    <name type="scientific">Chondromyces crocatus</name>
    <dbReference type="NCBI Taxonomy" id="52"/>
    <lineage>
        <taxon>Bacteria</taxon>
        <taxon>Pseudomonadati</taxon>
        <taxon>Myxococcota</taxon>
        <taxon>Polyangia</taxon>
        <taxon>Polyangiales</taxon>
        <taxon>Polyangiaceae</taxon>
        <taxon>Chondromyces</taxon>
    </lineage>
</organism>
<evidence type="ECO:0000313" key="2">
    <source>
        <dbReference type="EMBL" id="AKT43133.1"/>
    </source>
</evidence>
<gene>
    <name evidence="2" type="ORF">CMC5_073610</name>
</gene>
<dbReference type="EMBL" id="CP012159">
    <property type="protein sequence ID" value="AKT43133.1"/>
    <property type="molecule type" value="Genomic_DNA"/>
</dbReference>